<comment type="caution">
    <text evidence="2">The sequence shown here is derived from an EMBL/GenBank/DDBJ whole genome shotgun (WGS) entry which is preliminary data.</text>
</comment>
<gene>
    <name evidence="2" type="ORF">HNQ97_003278</name>
</gene>
<accession>A0ABR6C8C4</accession>
<keyword evidence="3" id="KW-1185">Reference proteome</keyword>
<proteinExistence type="predicted"/>
<evidence type="ECO:0000256" key="1">
    <source>
        <dbReference type="SAM" id="MobiDB-lite"/>
    </source>
</evidence>
<sequence length="187" mass="20882">MGRLNHQRPILQLIDAKKRGLAIVGLSASPLGKRYLTPGSTSASRLKKEPSEKEKIHRVAVAIVDRFIANGDCTDANLLLEFAKPGRDREALREWFTLYGGMKIKGDAGAFGKNRKRSPDRDAGLANPYWSLKDPPKRKAFHLDVELSAVLSKARERKLERVVGDNVPDSLLDDMENLLRRHGIGFD</sequence>
<evidence type="ECO:0000313" key="3">
    <source>
        <dbReference type="Proteomes" id="UP000587524"/>
    </source>
</evidence>
<dbReference type="RefSeq" id="WP_182574551.1">
    <property type="nucleotide sequence ID" value="NZ_JACJHY010000015.1"/>
</dbReference>
<evidence type="ECO:0000313" key="2">
    <source>
        <dbReference type="EMBL" id="MBA9021272.1"/>
    </source>
</evidence>
<dbReference type="EMBL" id="JACJHZ010000015">
    <property type="protein sequence ID" value="MBA9021272.1"/>
    <property type="molecule type" value="Genomic_DNA"/>
</dbReference>
<dbReference type="Proteomes" id="UP000587524">
    <property type="component" value="Unassembled WGS sequence"/>
</dbReference>
<organism evidence="2 3">
    <name type="scientific">Aminobacter ciceronei</name>
    <dbReference type="NCBI Taxonomy" id="150723"/>
    <lineage>
        <taxon>Bacteria</taxon>
        <taxon>Pseudomonadati</taxon>
        <taxon>Pseudomonadota</taxon>
        <taxon>Alphaproteobacteria</taxon>
        <taxon>Hyphomicrobiales</taxon>
        <taxon>Phyllobacteriaceae</taxon>
        <taxon>Aminobacter</taxon>
    </lineage>
</organism>
<feature type="region of interest" description="Disordered" evidence="1">
    <location>
        <begin position="110"/>
        <end position="129"/>
    </location>
</feature>
<protein>
    <submittedName>
        <fullName evidence="2">Uncharacterized protein</fullName>
    </submittedName>
</protein>
<reference evidence="2 3" key="1">
    <citation type="submission" date="2020-08" db="EMBL/GenBank/DDBJ databases">
        <title>Genomic Encyclopedia of Type Strains, Phase IV (KMG-IV): sequencing the most valuable type-strain genomes for metagenomic binning, comparative biology and taxonomic classification.</title>
        <authorList>
            <person name="Goeker M."/>
        </authorList>
    </citation>
    <scope>NUCLEOTIDE SEQUENCE [LARGE SCALE GENOMIC DNA]</scope>
    <source>
        <strain evidence="2 3">DSM 17455</strain>
    </source>
</reference>
<name>A0ABR6C8C4_9HYPH</name>